<dbReference type="HOGENOM" id="CLU_030571_6_1_6"/>
<dbReference type="PANTHER" id="PTHR43084">
    <property type="entry name" value="PERSULFIDE DIOXYGENASE ETHE1"/>
    <property type="match status" value="1"/>
</dbReference>
<dbReference type="GO" id="GO:0046872">
    <property type="term" value="F:metal ion binding"/>
    <property type="evidence" value="ECO:0007669"/>
    <property type="project" value="UniProtKB-KW"/>
</dbReference>
<dbReference type="InterPro" id="IPR044528">
    <property type="entry name" value="POD-like_MBL-fold"/>
</dbReference>
<dbReference type="EMBL" id="CP003057">
    <property type="protein sequence ID" value="AEQ97688.1"/>
    <property type="molecule type" value="Genomic_DNA"/>
</dbReference>
<evidence type="ECO:0000313" key="5">
    <source>
        <dbReference type="Proteomes" id="UP000008851"/>
    </source>
</evidence>
<dbReference type="eggNOG" id="COG0491">
    <property type="taxonomic scope" value="Bacteria"/>
</dbReference>
<feature type="region of interest" description="Disordered" evidence="2">
    <location>
        <begin position="49"/>
        <end position="70"/>
    </location>
</feature>
<dbReference type="InterPro" id="IPR051682">
    <property type="entry name" value="Mito_Persulfide_Diox"/>
</dbReference>
<dbReference type="SMART" id="SM00849">
    <property type="entry name" value="Lactamase_B"/>
    <property type="match status" value="1"/>
</dbReference>
<feature type="domain" description="Metallo-beta-lactamase" evidence="3">
    <location>
        <begin position="93"/>
        <end position="284"/>
    </location>
</feature>
<dbReference type="InterPro" id="IPR036866">
    <property type="entry name" value="RibonucZ/Hydroxyglut_hydro"/>
</dbReference>
<dbReference type="CDD" id="cd07724">
    <property type="entry name" value="POD-like_MBL-fold"/>
    <property type="match status" value="1"/>
</dbReference>
<dbReference type="PANTHER" id="PTHR43084:SF1">
    <property type="entry name" value="PERSULFIDE DIOXYGENASE ETHE1, MITOCHONDRIAL"/>
    <property type="match status" value="1"/>
</dbReference>
<name>G7TEY1_XANOB</name>
<evidence type="ECO:0000313" key="4">
    <source>
        <dbReference type="EMBL" id="AEQ97688.1"/>
    </source>
</evidence>
<sequence length="355" mass="39150">MHYRRLPRCLRYCHLRLRHGRRPRARSPSRPTYTRARTCCLPHISPLTAQSPKRSCASPGNGSLPSSTQRWPAPDVETPMQPQVLVFFHADSNTFSYVVADAASGAAAVIDPALDYAAETGIIGTHAAQAILDAIAQHGWQLQWLLETHAHADHLSAAQWLKQHWPQARIGIGEGIRQVQQRLAPQYALPEDFRADGSQFDHLFADDERFLIGRIEARVVAVPGHTSDSIAYLIGDALFPGDSLFMPDAGTARCDFPGGDARQLFASIQRLYALPDSTRVFVCHDYGPDGRAVAHQTSIGEQRRSNIHVRDGVDVETFVAQRQARDASLPEPKLIRPALQTNLQAGRCAGVVPSR</sequence>
<evidence type="ECO:0000256" key="1">
    <source>
        <dbReference type="ARBA" id="ARBA00022723"/>
    </source>
</evidence>
<gene>
    <name evidence="4" type="ORF">XOC_3596</name>
</gene>
<organism evidence="4 5">
    <name type="scientific">Xanthomonas oryzae pv. oryzicola (strain BLS256)</name>
    <dbReference type="NCBI Taxonomy" id="383407"/>
    <lineage>
        <taxon>Bacteria</taxon>
        <taxon>Pseudomonadati</taxon>
        <taxon>Pseudomonadota</taxon>
        <taxon>Gammaproteobacteria</taxon>
        <taxon>Lysobacterales</taxon>
        <taxon>Lysobacteraceae</taxon>
        <taxon>Xanthomonas</taxon>
    </lineage>
</organism>
<protein>
    <submittedName>
        <fullName evidence="4">Beta-lactamase</fullName>
    </submittedName>
</protein>
<keyword evidence="1" id="KW-0479">Metal-binding</keyword>
<proteinExistence type="predicted"/>
<evidence type="ECO:0000256" key="2">
    <source>
        <dbReference type="SAM" id="MobiDB-lite"/>
    </source>
</evidence>
<dbReference type="GO" id="GO:0006749">
    <property type="term" value="P:glutathione metabolic process"/>
    <property type="evidence" value="ECO:0007669"/>
    <property type="project" value="InterPro"/>
</dbReference>
<dbReference type="KEGG" id="xor:XOC_3596"/>
<dbReference type="GO" id="GO:0050313">
    <property type="term" value="F:sulfur dioxygenase activity"/>
    <property type="evidence" value="ECO:0007669"/>
    <property type="project" value="InterPro"/>
</dbReference>
<accession>G7TEY1</accession>
<dbReference type="Gene3D" id="3.60.15.10">
    <property type="entry name" value="Ribonuclease Z/Hydroxyacylglutathione hydrolase-like"/>
    <property type="match status" value="1"/>
</dbReference>
<reference evidence="4 5" key="1">
    <citation type="journal article" date="2011" name="J. Bacteriol.">
        <title>Two new complete genome sequences offer insight into host and tissue specificity of plant pathogenic Xanthomonas spp.</title>
        <authorList>
            <person name="Bogdanove A.J."/>
            <person name="Koebnik R."/>
            <person name="Lu H."/>
            <person name="Furutani A."/>
            <person name="Angiuoli S.V."/>
            <person name="Patil P.B."/>
            <person name="Van Sluys M.A."/>
            <person name="Ryan R.P."/>
            <person name="Meyer D.F."/>
            <person name="Han S.W."/>
            <person name="Aparna G."/>
            <person name="Rajaram M."/>
            <person name="Delcher A.L."/>
            <person name="Phillippy A.M."/>
            <person name="Puiu D."/>
            <person name="Schatz M.C."/>
            <person name="Shumway M."/>
            <person name="Sommer D.D."/>
            <person name="Trapnell C."/>
            <person name="Benahmed F."/>
            <person name="Dimitrov G."/>
            <person name="Madupu R."/>
            <person name="Radune D."/>
            <person name="Sullivan S."/>
            <person name="Jha G."/>
            <person name="Ishihara H."/>
            <person name="Lee S.W."/>
            <person name="Pandey A."/>
            <person name="Sharma V."/>
            <person name="Sriariyanun M."/>
            <person name="Szurek B."/>
            <person name="Vera-Cruz C.M."/>
            <person name="Dorman K.S."/>
            <person name="Ronald P.C."/>
            <person name="Verdier V."/>
            <person name="Dow J.M."/>
            <person name="Sonti R.V."/>
            <person name="Tsuge S."/>
            <person name="Brendel V.P."/>
            <person name="Rabinowicz P.D."/>
            <person name="Leach J.E."/>
            <person name="White F.F."/>
            <person name="Salzberg S.L."/>
        </authorList>
    </citation>
    <scope>NUCLEOTIDE SEQUENCE [LARGE SCALE GENOMIC DNA]</scope>
    <source>
        <strain evidence="4 5">BLS256</strain>
    </source>
</reference>
<dbReference type="AlphaFoldDB" id="G7TEY1"/>
<dbReference type="Pfam" id="PF00753">
    <property type="entry name" value="Lactamase_B"/>
    <property type="match status" value="1"/>
</dbReference>
<dbReference type="Proteomes" id="UP000008851">
    <property type="component" value="Chromosome"/>
</dbReference>
<evidence type="ECO:0000259" key="3">
    <source>
        <dbReference type="SMART" id="SM00849"/>
    </source>
</evidence>
<dbReference type="SUPFAM" id="SSF56281">
    <property type="entry name" value="Metallo-hydrolase/oxidoreductase"/>
    <property type="match status" value="1"/>
</dbReference>
<dbReference type="InterPro" id="IPR001279">
    <property type="entry name" value="Metallo-B-lactamas"/>
</dbReference>
<dbReference type="GO" id="GO:0070813">
    <property type="term" value="P:hydrogen sulfide metabolic process"/>
    <property type="evidence" value="ECO:0007669"/>
    <property type="project" value="TreeGrafter"/>
</dbReference>